<sequence length="86" mass="9629">MVERINAQPPTFNNHLLLVSQDRHEIYLTFAPYTQAYKGYLGGEEAKADSFLVMKTFGPWRTCDPAQMNDFGHILLAIDLVAKGAA</sequence>
<dbReference type="AlphaFoldDB" id="A0A8H6V4N2"/>
<gene>
    <name evidence="1" type="ORF">CNMCM5623_005900</name>
    <name evidence="2" type="ORF">CNMCM7691_005939</name>
</gene>
<name>A0A8H6V4N2_9EURO</name>
<evidence type="ECO:0000313" key="3">
    <source>
        <dbReference type="Proteomes" id="UP000641853"/>
    </source>
</evidence>
<dbReference type="Proteomes" id="UP000654922">
    <property type="component" value="Unassembled WGS sequence"/>
</dbReference>
<evidence type="ECO:0000313" key="2">
    <source>
        <dbReference type="EMBL" id="KAF7177610.1"/>
    </source>
</evidence>
<organism evidence="2 3">
    <name type="scientific">Aspergillus felis</name>
    <dbReference type="NCBI Taxonomy" id="1287682"/>
    <lineage>
        <taxon>Eukaryota</taxon>
        <taxon>Fungi</taxon>
        <taxon>Dikarya</taxon>
        <taxon>Ascomycota</taxon>
        <taxon>Pezizomycotina</taxon>
        <taxon>Eurotiomycetes</taxon>
        <taxon>Eurotiomycetidae</taxon>
        <taxon>Eurotiales</taxon>
        <taxon>Aspergillaceae</taxon>
        <taxon>Aspergillus</taxon>
        <taxon>Aspergillus subgen. Fumigati</taxon>
    </lineage>
</organism>
<dbReference type="EMBL" id="JACBAE010001060">
    <property type="protein sequence ID" value="KAF7173674.1"/>
    <property type="molecule type" value="Genomic_DNA"/>
</dbReference>
<comment type="caution">
    <text evidence="2">The sequence shown here is derived from an EMBL/GenBank/DDBJ whole genome shotgun (WGS) entry which is preliminary data.</text>
</comment>
<evidence type="ECO:0000313" key="1">
    <source>
        <dbReference type="EMBL" id="KAF7173674.1"/>
    </source>
</evidence>
<protein>
    <submittedName>
        <fullName evidence="2">Uncharacterized protein</fullName>
    </submittedName>
</protein>
<dbReference type="OrthoDB" id="3508621at2759"/>
<proteinExistence type="predicted"/>
<reference evidence="2" key="1">
    <citation type="submission" date="2020-06" db="EMBL/GenBank/DDBJ databases">
        <title>Draft genome sequences of strains closely related to Aspergillus parafelis and Aspergillus hiratsukae.</title>
        <authorList>
            <person name="Dos Santos R.A.C."/>
            <person name="Rivero-Menendez O."/>
            <person name="Steenwyk J.L."/>
            <person name="Mead M.E."/>
            <person name="Goldman G.H."/>
            <person name="Alastruey-Izquierdo A."/>
            <person name="Rokas A."/>
        </authorList>
    </citation>
    <scope>NUCLEOTIDE SEQUENCE</scope>
    <source>
        <strain evidence="1">CNM-CM5623</strain>
        <strain evidence="2">CNM-CM7691</strain>
    </source>
</reference>
<keyword evidence="3" id="KW-1185">Reference proteome</keyword>
<accession>A0A8H6V4N2</accession>
<dbReference type="Proteomes" id="UP000641853">
    <property type="component" value="Unassembled WGS sequence"/>
</dbReference>
<dbReference type="EMBL" id="JACBAG010001895">
    <property type="protein sequence ID" value="KAF7177610.1"/>
    <property type="molecule type" value="Genomic_DNA"/>
</dbReference>